<evidence type="ECO:0000313" key="3">
    <source>
        <dbReference type="Proteomes" id="UP001596383"/>
    </source>
</evidence>
<comment type="caution">
    <text evidence="2">The sequence shown here is derived from an EMBL/GenBank/DDBJ whole genome shotgun (WGS) entry which is preliminary data.</text>
</comment>
<evidence type="ECO:0000313" key="2">
    <source>
        <dbReference type="EMBL" id="MFC6764216.1"/>
    </source>
</evidence>
<protein>
    <submittedName>
        <fullName evidence="2">Class I SAM-dependent methyltransferase</fullName>
        <ecNumber evidence="2">2.1.-.-</ecNumber>
    </submittedName>
</protein>
<dbReference type="InterPro" id="IPR050447">
    <property type="entry name" value="Erg6_SMT_methyltransf"/>
</dbReference>
<keyword evidence="3" id="KW-1185">Reference proteome</keyword>
<accession>A0ABD5SLC7</accession>
<dbReference type="SUPFAM" id="SSF53335">
    <property type="entry name" value="S-adenosyl-L-methionine-dependent methyltransferases"/>
    <property type="match status" value="1"/>
</dbReference>
<dbReference type="RefSeq" id="WP_273737299.1">
    <property type="nucleotide sequence ID" value="NZ_JAQIVI010000059.1"/>
</dbReference>
<name>A0ABD5SLC7_9EURY</name>
<dbReference type="CDD" id="cd02440">
    <property type="entry name" value="AdoMet_MTases"/>
    <property type="match status" value="1"/>
</dbReference>
<keyword evidence="2" id="KW-0808">Transferase</keyword>
<dbReference type="AlphaFoldDB" id="A0ABD5SLC7"/>
<feature type="domain" description="Methyltransferase" evidence="1">
    <location>
        <begin position="50"/>
        <end position="102"/>
    </location>
</feature>
<dbReference type="InterPro" id="IPR029063">
    <property type="entry name" value="SAM-dependent_MTases_sf"/>
</dbReference>
<keyword evidence="2" id="KW-0489">Methyltransferase</keyword>
<gene>
    <name evidence="2" type="ORF">ACFQE6_03890</name>
</gene>
<dbReference type="PANTHER" id="PTHR44068">
    <property type="entry name" value="ZGC:194242"/>
    <property type="match status" value="1"/>
</dbReference>
<dbReference type="Pfam" id="PF13649">
    <property type="entry name" value="Methyltransf_25"/>
    <property type="match status" value="1"/>
</dbReference>
<proteinExistence type="predicted"/>
<dbReference type="InterPro" id="IPR041698">
    <property type="entry name" value="Methyltransf_25"/>
</dbReference>
<dbReference type="GO" id="GO:0008168">
    <property type="term" value="F:methyltransferase activity"/>
    <property type="evidence" value="ECO:0007669"/>
    <property type="project" value="UniProtKB-KW"/>
</dbReference>
<dbReference type="PANTHER" id="PTHR44068:SF11">
    <property type="entry name" value="GERANYL DIPHOSPHATE 2-C-METHYLTRANSFERASE"/>
    <property type="match status" value="1"/>
</dbReference>
<dbReference type="Proteomes" id="UP001596383">
    <property type="component" value="Unassembled WGS sequence"/>
</dbReference>
<evidence type="ECO:0000259" key="1">
    <source>
        <dbReference type="Pfam" id="PF13649"/>
    </source>
</evidence>
<dbReference type="GO" id="GO:0032259">
    <property type="term" value="P:methylation"/>
    <property type="evidence" value="ECO:0007669"/>
    <property type="project" value="UniProtKB-KW"/>
</dbReference>
<dbReference type="EC" id="2.1.-.-" evidence="2"/>
<sequence length="103" mass="11310">MADQRPRIREVGYSEWYQPHVVGSSQRRLVMEVGSGIASHLSATDGVRLLDVGCGRGGPASHLADRFGFRVTGLDLVPYNLERATENAREKHVETEFVVGDAT</sequence>
<dbReference type="Gene3D" id="3.40.50.150">
    <property type="entry name" value="Vaccinia Virus protein VP39"/>
    <property type="match status" value="1"/>
</dbReference>
<organism evidence="2 3">
    <name type="scientific">Natrinema soli</name>
    <dbReference type="NCBI Taxonomy" id="1930624"/>
    <lineage>
        <taxon>Archaea</taxon>
        <taxon>Methanobacteriati</taxon>
        <taxon>Methanobacteriota</taxon>
        <taxon>Stenosarchaea group</taxon>
        <taxon>Halobacteria</taxon>
        <taxon>Halobacteriales</taxon>
        <taxon>Natrialbaceae</taxon>
        <taxon>Natrinema</taxon>
    </lineage>
</organism>
<dbReference type="EMBL" id="JBHSWV010000059">
    <property type="protein sequence ID" value="MFC6764216.1"/>
    <property type="molecule type" value="Genomic_DNA"/>
</dbReference>
<reference evidence="2 3" key="1">
    <citation type="journal article" date="2019" name="Int. J. Syst. Evol. Microbiol.">
        <title>The Global Catalogue of Microorganisms (GCM) 10K type strain sequencing project: providing services to taxonomists for standard genome sequencing and annotation.</title>
        <authorList>
            <consortium name="The Broad Institute Genomics Platform"/>
            <consortium name="The Broad Institute Genome Sequencing Center for Infectious Disease"/>
            <person name="Wu L."/>
            <person name="Ma J."/>
        </authorList>
    </citation>
    <scope>NUCLEOTIDE SEQUENCE [LARGE SCALE GENOMIC DNA]</scope>
    <source>
        <strain evidence="2 3">LMG 29247</strain>
    </source>
</reference>